<feature type="domain" description="Phosphoesterase HXTX" evidence="3">
    <location>
        <begin position="8"/>
        <end position="91"/>
    </location>
</feature>
<dbReference type="Proteomes" id="UP000055611">
    <property type="component" value="Chromosome"/>
</dbReference>
<dbReference type="InterPro" id="IPR014051">
    <property type="entry name" value="Phosphoesterase_HXTX"/>
</dbReference>
<protein>
    <recommendedName>
        <fullName evidence="2">RNA 2',3'-cyclic phosphodiesterase</fullName>
        <shortName evidence="2">RNA 2',3'-CPDase</shortName>
        <ecNumber evidence="2">3.1.4.58</ecNumber>
    </recommendedName>
</protein>
<dbReference type="GO" id="GO:0004113">
    <property type="term" value="F:2',3'-cyclic-nucleotide 3'-phosphodiesterase activity"/>
    <property type="evidence" value="ECO:0007669"/>
    <property type="project" value="InterPro"/>
</dbReference>
<keyword evidence="5" id="KW-0436">Ligase</keyword>
<keyword evidence="6" id="KW-1185">Reference proteome</keyword>
<dbReference type="PANTHER" id="PTHR35561:SF1">
    <property type="entry name" value="RNA 2',3'-CYCLIC PHOSPHODIESTERASE"/>
    <property type="match status" value="1"/>
</dbReference>
<keyword evidence="1 2" id="KW-0378">Hydrolase</keyword>
<organism evidence="5 7">
    <name type="scientific">Pseudodesulfovibrio indicus</name>
    <dbReference type="NCBI Taxonomy" id="1716143"/>
    <lineage>
        <taxon>Bacteria</taxon>
        <taxon>Pseudomonadati</taxon>
        <taxon>Thermodesulfobacteriota</taxon>
        <taxon>Desulfovibrionia</taxon>
        <taxon>Desulfovibrionales</taxon>
        <taxon>Desulfovibrionaceae</taxon>
    </lineage>
</organism>
<sequence>MARLFVGIGLPETYRQSLSPLTTSLSRLTDNCINWSRPDTWHLTLKFLGETEEARIPAIKDALSTLDFPRFTLQAGGAGAFPNAQRPKVLWLGLAQGADQAAGLASGIEDALAAVGVPREQKRFRPHLTLGRVRRPGPGNHQPLLDAAAQTQWPPFTVNRFTLYQSTLAPTGATHTVLAEFALAG</sequence>
<dbReference type="AlphaFoldDB" id="A0A126QLV8"/>
<comment type="function">
    <text evidence="2">Hydrolyzes RNA 2',3'-cyclic phosphodiester to an RNA 2'-phosphomonoester.</text>
</comment>
<dbReference type="Gene3D" id="3.90.1140.10">
    <property type="entry name" value="Cyclic phosphodiesterase"/>
    <property type="match status" value="1"/>
</dbReference>
<dbReference type="InterPro" id="IPR009097">
    <property type="entry name" value="Cyclic_Pdiesterase"/>
</dbReference>
<reference evidence="4 6" key="1">
    <citation type="journal article" date="2016" name="Front. Microbiol.">
        <title>Genome Sequence of the Piezophilic, Mesophilic Sulfate-Reducing Bacterium Desulfovibrio indicus J2T.</title>
        <authorList>
            <person name="Cao J."/>
            <person name="Maignien L."/>
            <person name="Shao Z."/>
            <person name="Alain K."/>
            <person name="Jebbar M."/>
        </authorList>
    </citation>
    <scope>NUCLEOTIDE SEQUENCE [LARGE SCALE GENOMIC DNA]</scope>
    <source>
        <strain evidence="4 6">J2</strain>
    </source>
</reference>
<evidence type="ECO:0000313" key="6">
    <source>
        <dbReference type="Proteomes" id="UP000055611"/>
    </source>
</evidence>
<dbReference type="SUPFAM" id="SSF55144">
    <property type="entry name" value="LigT-like"/>
    <property type="match status" value="1"/>
</dbReference>
<evidence type="ECO:0000313" key="4">
    <source>
        <dbReference type="EMBL" id="AMK10395.1"/>
    </source>
</evidence>
<dbReference type="OrthoDB" id="9793819at2"/>
<dbReference type="GO" id="GO:0008664">
    <property type="term" value="F:RNA 2',3'-cyclic 3'-phosphodiesterase activity"/>
    <property type="evidence" value="ECO:0007669"/>
    <property type="project" value="UniProtKB-EC"/>
</dbReference>
<dbReference type="EMBL" id="SOBK01000004">
    <property type="protein sequence ID" value="TDT89216.1"/>
    <property type="molecule type" value="Genomic_DNA"/>
</dbReference>
<evidence type="ECO:0000259" key="3">
    <source>
        <dbReference type="Pfam" id="PF02834"/>
    </source>
</evidence>
<gene>
    <name evidence="4" type="ORF">AWY79_04320</name>
    <name evidence="5" type="ORF">EDC59_104209</name>
</gene>
<comment type="catalytic activity">
    <reaction evidence="2">
        <text>a 3'-end 2',3'-cyclophospho-ribonucleotide-RNA + H2O = a 3'-end 2'-phospho-ribonucleotide-RNA + H(+)</text>
        <dbReference type="Rhea" id="RHEA:11828"/>
        <dbReference type="Rhea" id="RHEA-COMP:10464"/>
        <dbReference type="Rhea" id="RHEA-COMP:17353"/>
        <dbReference type="ChEBI" id="CHEBI:15377"/>
        <dbReference type="ChEBI" id="CHEBI:15378"/>
        <dbReference type="ChEBI" id="CHEBI:83064"/>
        <dbReference type="ChEBI" id="CHEBI:173113"/>
        <dbReference type="EC" id="3.1.4.58"/>
    </reaction>
</comment>
<dbReference type="Pfam" id="PF02834">
    <property type="entry name" value="LigT_PEase"/>
    <property type="match status" value="2"/>
</dbReference>
<reference evidence="5 7" key="2">
    <citation type="submission" date="2019-03" db="EMBL/GenBank/DDBJ databases">
        <title>Genomic Encyclopedia of Type Strains, Phase IV (KMG-IV): sequencing the most valuable type-strain genomes for metagenomic binning, comparative biology and taxonomic classification.</title>
        <authorList>
            <person name="Goeker M."/>
        </authorList>
    </citation>
    <scope>NUCLEOTIDE SEQUENCE [LARGE SCALE GENOMIC DNA]</scope>
    <source>
        <strain evidence="5 7">DSM 101483</strain>
    </source>
</reference>
<dbReference type="EMBL" id="CP014206">
    <property type="protein sequence ID" value="AMK10395.1"/>
    <property type="molecule type" value="Genomic_DNA"/>
</dbReference>
<dbReference type="Proteomes" id="UP000295506">
    <property type="component" value="Unassembled WGS sequence"/>
</dbReference>
<evidence type="ECO:0000313" key="7">
    <source>
        <dbReference type="Proteomes" id="UP000295506"/>
    </source>
</evidence>
<dbReference type="NCBIfam" id="TIGR02258">
    <property type="entry name" value="2_5_ligase"/>
    <property type="match status" value="1"/>
</dbReference>
<name>A0A126QLV8_9BACT</name>
<feature type="domain" description="Phosphoesterase HXTX" evidence="3">
    <location>
        <begin position="96"/>
        <end position="172"/>
    </location>
</feature>
<dbReference type="InterPro" id="IPR004175">
    <property type="entry name" value="RNA_CPDase"/>
</dbReference>
<evidence type="ECO:0000256" key="1">
    <source>
        <dbReference type="ARBA" id="ARBA00022801"/>
    </source>
</evidence>
<evidence type="ECO:0000256" key="2">
    <source>
        <dbReference type="HAMAP-Rule" id="MF_01940"/>
    </source>
</evidence>
<dbReference type="EC" id="3.1.4.58" evidence="2"/>
<feature type="short sequence motif" description="HXTX 2" evidence="2">
    <location>
        <begin position="127"/>
        <end position="130"/>
    </location>
</feature>
<accession>A0A126QLV8</accession>
<dbReference type="RefSeq" id="WP_066800784.1">
    <property type="nucleotide sequence ID" value="NZ_CP014206.1"/>
</dbReference>
<dbReference type="PANTHER" id="PTHR35561">
    <property type="entry name" value="RNA 2',3'-CYCLIC PHOSPHODIESTERASE"/>
    <property type="match status" value="1"/>
</dbReference>
<feature type="short sequence motif" description="HXTX 1" evidence="2">
    <location>
        <begin position="42"/>
        <end position="45"/>
    </location>
</feature>
<comment type="similarity">
    <text evidence="2">Belongs to the 2H phosphoesterase superfamily. ThpR family.</text>
</comment>
<dbReference type="GO" id="GO:0016874">
    <property type="term" value="F:ligase activity"/>
    <property type="evidence" value="ECO:0007669"/>
    <property type="project" value="UniProtKB-KW"/>
</dbReference>
<proteinExistence type="inferred from homology"/>
<dbReference type="KEGG" id="dej:AWY79_04320"/>
<feature type="active site" description="Proton donor" evidence="2">
    <location>
        <position position="42"/>
    </location>
</feature>
<feature type="active site" description="Proton acceptor" evidence="2">
    <location>
        <position position="127"/>
    </location>
</feature>
<evidence type="ECO:0000313" key="5">
    <source>
        <dbReference type="EMBL" id="TDT89216.1"/>
    </source>
</evidence>
<dbReference type="HAMAP" id="MF_01940">
    <property type="entry name" value="RNA_CPDase"/>
    <property type="match status" value="1"/>
</dbReference>